<gene>
    <name evidence="8" type="ORF">Dsi01nite_040850</name>
</gene>
<evidence type="ECO:0000313" key="9">
    <source>
        <dbReference type="Proteomes" id="UP000660611"/>
    </source>
</evidence>
<dbReference type="Proteomes" id="UP000660611">
    <property type="component" value="Unassembled WGS sequence"/>
</dbReference>
<keyword evidence="9" id="KW-1185">Reference proteome</keyword>
<dbReference type="Gene3D" id="3.20.20.100">
    <property type="entry name" value="NADP-dependent oxidoreductase domain"/>
    <property type="match status" value="1"/>
</dbReference>
<dbReference type="FunFam" id="3.20.20.100:FF:000002">
    <property type="entry name" value="2,5-diketo-D-gluconic acid reductase A"/>
    <property type="match status" value="1"/>
</dbReference>
<evidence type="ECO:0000313" key="8">
    <source>
        <dbReference type="EMBL" id="GIG46044.1"/>
    </source>
</evidence>
<dbReference type="InterPro" id="IPR020471">
    <property type="entry name" value="AKR"/>
</dbReference>
<feature type="binding site" evidence="5">
    <location>
        <position position="120"/>
    </location>
    <ligand>
        <name>substrate</name>
    </ligand>
</feature>
<feature type="active site" description="Proton donor" evidence="4">
    <location>
        <position position="64"/>
    </location>
</feature>
<dbReference type="PRINTS" id="PR00069">
    <property type="entry name" value="ALDKETRDTASE"/>
</dbReference>
<name>A0A919U803_9ACTN</name>
<dbReference type="InterPro" id="IPR018170">
    <property type="entry name" value="Aldo/ket_reductase_CS"/>
</dbReference>
<dbReference type="GO" id="GO:0016616">
    <property type="term" value="F:oxidoreductase activity, acting on the CH-OH group of donors, NAD or NADP as acceptor"/>
    <property type="evidence" value="ECO:0007669"/>
    <property type="project" value="UniProtKB-ARBA"/>
</dbReference>
<keyword evidence="2" id="KW-0521">NADP</keyword>
<comment type="similarity">
    <text evidence="1">Belongs to the aldo/keto reductase family.</text>
</comment>
<dbReference type="InterPro" id="IPR023210">
    <property type="entry name" value="NADP_OxRdtase_dom"/>
</dbReference>
<dbReference type="AlphaFoldDB" id="A0A919U803"/>
<dbReference type="EMBL" id="BONQ01000060">
    <property type="protein sequence ID" value="GIG46044.1"/>
    <property type="molecule type" value="Genomic_DNA"/>
</dbReference>
<evidence type="ECO:0000256" key="1">
    <source>
        <dbReference type="ARBA" id="ARBA00007905"/>
    </source>
</evidence>
<dbReference type="PROSITE" id="PS00062">
    <property type="entry name" value="ALDOKETO_REDUCTASE_2"/>
    <property type="match status" value="1"/>
</dbReference>
<feature type="site" description="Lowers pKa of active site Tyr" evidence="6">
    <location>
        <position position="89"/>
    </location>
</feature>
<dbReference type="SUPFAM" id="SSF51430">
    <property type="entry name" value="NAD(P)-linked oxidoreductase"/>
    <property type="match status" value="1"/>
</dbReference>
<evidence type="ECO:0000259" key="7">
    <source>
        <dbReference type="Pfam" id="PF00248"/>
    </source>
</evidence>
<keyword evidence="3" id="KW-0560">Oxidoreductase</keyword>
<evidence type="ECO:0000256" key="4">
    <source>
        <dbReference type="PIRSR" id="PIRSR000097-1"/>
    </source>
</evidence>
<evidence type="ECO:0000256" key="3">
    <source>
        <dbReference type="ARBA" id="ARBA00023002"/>
    </source>
</evidence>
<reference evidence="8" key="1">
    <citation type="submission" date="2021-01" db="EMBL/GenBank/DDBJ databases">
        <title>Whole genome shotgun sequence of Dactylosporangium siamense NBRC 106093.</title>
        <authorList>
            <person name="Komaki H."/>
            <person name="Tamura T."/>
        </authorList>
    </citation>
    <scope>NUCLEOTIDE SEQUENCE</scope>
    <source>
        <strain evidence="8">NBRC 106093</strain>
    </source>
</reference>
<evidence type="ECO:0000256" key="6">
    <source>
        <dbReference type="PIRSR" id="PIRSR000097-3"/>
    </source>
</evidence>
<dbReference type="Pfam" id="PF00248">
    <property type="entry name" value="Aldo_ket_red"/>
    <property type="match status" value="1"/>
</dbReference>
<dbReference type="PANTHER" id="PTHR43827">
    <property type="entry name" value="2,5-DIKETO-D-GLUCONIC ACID REDUCTASE"/>
    <property type="match status" value="1"/>
</dbReference>
<accession>A0A919U803</accession>
<comment type="caution">
    <text evidence="8">The sequence shown here is derived from an EMBL/GenBank/DDBJ whole genome shotgun (WGS) entry which is preliminary data.</text>
</comment>
<dbReference type="PANTHER" id="PTHR43827:SF3">
    <property type="entry name" value="NADP-DEPENDENT OXIDOREDUCTASE DOMAIN-CONTAINING PROTEIN"/>
    <property type="match status" value="1"/>
</dbReference>
<organism evidence="8 9">
    <name type="scientific">Dactylosporangium siamense</name>
    <dbReference type="NCBI Taxonomy" id="685454"/>
    <lineage>
        <taxon>Bacteria</taxon>
        <taxon>Bacillati</taxon>
        <taxon>Actinomycetota</taxon>
        <taxon>Actinomycetes</taxon>
        <taxon>Micromonosporales</taxon>
        <taxon>Micromonosporaceae</taxon>
        <taxon>Dactylosporangium</taxon>
    </lineage>
</organism>
<dbReference type="CDD" id="cd19071">
    <property type="entry name" value="AKR_AKR1-5-like"/>
    <property type="match status" value="1"/>
</dbReference>
<evidence type="ECO:0000256" key="5">
    <source>
        <dbReference type="PIRSR" id="PIRSR000097-2"/>
    </source>
</evidence>
<dbReference type="InterPro" id="IPR036812">
    <property type="entry name" value="NAD(P)_OxRdtase_dom_sf"/>
</dbReference>
<feature type="domain" description="NADP-dependent oxidoreductase" evidence="7">
    <location>
        <begin position="31"/>
        <end position="268"/>
    </location>
</feature>
<dbReference type="PROSITE" id="PS00798">
    <property type="entry name" value="ALDOKETO_REDUCTASE_1"/>
    <property type="match status" value="1"/>
</dbReference>
<proteinExistence type="inferred from homology"/>
<protein>
    <submittedName>
        <fullName evidence="8">Oxidoreductase</fullName>
    </submittedName>
</protein>
<sequence length="269" mass="29798">MIARYRLGQYWAMAHEIPTVELAPGVQLPTIGFGTWQITGSSAYESTRTALDVGYRHIDTATMYGNEEQIGRALRDSGVDRSDIFITTKLPPSQAGLERQTIEASLKALGVDHVDLWLIHWPPSRAKSVPTWAAFQEVRDAGLTRSIGVSNYDAALIDQLIKETGEVPVVNQVAWSPAQHDEHFLADMRDRGVVVEGYSSLKNTPLEDPRLVAIAAAHGVTVPQVVLRWQLHHDIVIIPKSTRRERMTENLSVLGFSLSADELETINAL</sequence>
<dbReference type="PIRSF" id="PIRSF000097">
    <property type="entry name" value="AKR"/>
    <property type="match status" value="1"/>
</dbReference>
<evidence type="ECO:0000256" key="2">
    <source>
        <dbReference type="ARBA" id="ARBA00022857"/>
    </source>
</evidence>